<dbReference type="RefSeq" id="XP_060301072.1">
    <property type="nucleotide sequence ID" value="XM_060433516.1"/>
</dbReference>
<evidence type="ECO:0000313" key="2">
    <source>
        <dbReference type="Proteomes" id="UP001172101"/>
    </source>
</evidence>
<dbReference type="AlphaFoldDB" id="A0AA40B5U6"/>
<protein>
    <submittedName>
        <fullName evidence="1">Uncharacterized protein</fullName>
    </submittedName>
</protein>
<keyword evidence="2" id="KW-1185">Reference proteome</keyword>
<name>A0AA40B5U6_9PEZI</name>
<gene>
    <name evidence="1" type="ORF">B0T26DRAFT_163761</name>
</gene>
<proteinExistence type="predicted"/>
<dbReference type="Proteomes" id="UP001172101">
    <property type="component" value="Unassembled WGS sequence"/>
</dbReference>
<comment type="caution">
    <text evidence="1">The sequence shown here is derived from an EMBL/GenBank/DDBJ whole genome shotgun (WGS) entry which is preliminary data.</text>
</comment>
<dbReference type="EMBL" id="JAUIRO010000002">
    <property type="protein sequence ID" value="KAK0728217.1"/>
    <property type="molecule type" value="Genomic_DNA"/>
</dbReference>
<organism evidence="1 2">
    <name type="scientific">Lasiosphaeria miniovina</name>
    <dbReference type="NCBI Taxonomy" id="1954250"/>
    <lineage>
        <taxon>Eukaryota</taxon>
        <taxon>Fungi</taxon>
        <taxon>Dikarya</taxon>
        <taxon>Ascomycota</taxon>
        <taxon>Pezizomycotina</taxon>
        <taxon>Sordariomycetes</taxon>
        <taxon>Sordariomycetidae</taxon>
        <taxon>Sordariales</taxon>
        <taxon>Lasiosphaeriaceae</taxon>
        <taxon>Lasiosphaeria</taxon>
    </lineage>
</organism>
<evidence type="ECO:0000313" key="1">
    <source>
        <dbReference type="EMBL" id="KAK0728217.1"/>
    </source>
</evidence>
<accession>A0AA40B5U6</accession>
<dbReference type="GeneID" id="85316787"/>
<reference evidence="1" key="1">
    <citation type="submission" date="2023-06" db="EMBL/GenBank/DDBJ databases">
        <title>Genome-scale phylogeny and comparative genomics of the fungal order Sordariales.</title>
        <authorList>
            <consortium name="Lawrence Berkeley National Laboratory"/>
            <person name="Hensen N."/>
            <person name="Bonometti L."/>
            <person name="Westerberg I."/>
            <person name="Brannstrom I.O."/>
            <person name="Guillou S."/>
            <person name="Cros-Aarteil S."/>
            <person name="Calhoun S."/>
            <person name="Haridas S."/>
            <person name="Kuo A."/>
            <person name="Mondo S."/>
            <person name="Pangilinan J."/>
            <person name="Riley R."/>
            <person name="LaButti K."/>
            <person name="Andreopoulos B."/>
            <person name="Lipzen A."/>
            <person name="Chen C."/>
            <person name="Yanf M."/>
            <person name="Daum C."/>
            <person name="Ng V."/>
            <person name="Clum A."/>
            <person name="Steindorff A."/>
            <person name="Ohm R."/>
            <person name="Martin F."/>
            <person name="Silar P."/>
            <person name="Natvig D."/>
            <person name="Lalanne C."/>
            <person name="Gautier V."/>
            <person name="Ament-velasquez S.L."/>
            <person name="Kruys A."/>
            <person name="Hutchinson M.I."/>
            <person name="Powell A.J."/>
            <person name="Barry K."/>
            <person name="Miller A.N."/>
            <person name="Grigoriev I.V."/>
            <person name="Debuchy R."/>
            <person name="Gladieux P."/>
            <person name="Thoren M.H."/>
            <person name="Johannesson H."/>
        </authorList>
    </citation>
    <scope>NUCLEOTIDE SEQUENCE</scope>
    <source>
        <strain evidence="1">SMH2392-1A</strain>
    </source>
</reference>
<sequence length="214" mass="23304">MFGTLRNLALGVHAQFPPVQRCLYDFGGKHILTCSALTGRIVEPLCVDIVLDGGDEGNLARELILLLLGAAAYPCSTIRHRGTASLVEVHCLDGHGSRLDLVWGVFFQKKTSAASLSSPGIPKCLGLRSADQISATWPSVGSRAKDEQSSYCCCRLHAACGTPMRDWVAIWFDSTRHASRTPRQRVSSFASLHGVTGYHSRPYIHAYSIRHKAA</sequence>